<reference evidence="1 2" key="1">
    <citation type="submission" date="2024-04" db="EMBL/GenBank/DDBJ databases">
        <title>WGS of bacteria from Torrens River.</title>
        <authorList>
            <person name="Wyrsch E.R."/>
            <person name="Drigo B."/>
        </authorList>
    </citation>
    <scope>NUCLEOTIDE SEQUENCE [LARGE SCALE GENOMIC DNA]</scope>
    <source>
        <strain evidence="1 2">TWI391</strain>
    </source>
</reference>
<dbReference type="Proteomes" id="UP001409291">
    <property type="component" value="Unassembled WGS sequence"/>
</dbReference>
<sequence>MSIHQDPELKKAVLNLPLKEKDKLLLRLISKDKMLIKQLHFQLLEDESDLEQRIEHLRKQLQKLFDIGESQVYNTPSMSNFVGLSKLVKQASGMVNEHEKITKDKLSEVEFRIYILERAIMMYPSLFGSSYQSAAHKLQKYIAGRIKHAVSKYEKIHEDHQFDYREHFQEILDAANATALKDYIKVLNVNTNL</sequence>
<comment type="caution">
    <text evidence="1">The sequence shown here is derived from an EMBL/GenBank/DDBJ whole genome shotgun (WGS) entry which is preliminary data.</text>
</comment>
<evidence type="ECO:0000313" key="1">
    <source>
        <dbReference type="EMBL" id="MEN5377325.1"/>
    </source>
</evidence>
<accession>A0ABV0BRB3</accession>
<dbReference type="RefSeq" id="WP_021187994.1">
    <property type="nucleotide sequence ID" value="NZ_JAOQNK010000001.1"/>
</dbReference>
<organism evidence="1 2">
    <name type="scientific">Sphingobacterium kitahiroshimense</name>
    <dbReference type="NCBI Taxonomy" id="470446"/>
    <lineage>
        <taxon>Bacteria</taxon>
        <taxon>Pseudomonadati</taxon>
        <taxon>Bacteroidota</taxon>
        <taxon>Sphingobacteriia</taxon>
        <taxon>Sphingobacteriales</taxon>
        <taxon>Sphingobacteriaceae</taxon>
        <taxon>Sphingobacterium</taxon>
    </lineage>
</organism>
<name>A0ABV0BRB3_9SPHI</name>
<dbReference type="EMBL" id="JBDJNQ010000003">
    <property type="protein sequence ID" value="MEN5377325.1"/>
    <property type="molecule type" value="Genomic_DNA"/>
</dbReference>
<keyword evidence="2" id="KW-1185">Reference proteome</keyword>
<gene>
    <name evidence="1" type="ORF">ABE541_08650</name>
</gene>
<evidence type="ECO:0000313" key="2">
    <source>
        <dbReference type="Proteomes" id="UP001409291"/>
    </source>
</evidence>
<evidence type="ECO:0008006" key="3">
    <source>
        <dbReference type="Google" id="ProtNLM"/>
    </source>
</evidence>
<proteinExistence type="predicted"/>
<protein>
    <recommendedName>
        <fullName evidence="3">CHAD domain-containing protein</fullName>
    </recommendedName>
</protein>